<dbReference type="Proteomes" id="UP000008044">
    <property type="component" value="Chromosome"/>
</dbReference>
<dbReference type="RefSeq" id="WP_014699298.1">
    <property type="nucleotide sequence ID" value="NZ_SGQD01000001.1"/>
</dbReference>
<gene>
    <name evidence="2" type="ordered locus">W5S_1546</name>
</gene>
<evidence type="ECO:0000256" key="1">
    <source>
        <dbReference type="SAM" id="SignalP"/>
    </source>
</evidence>
<dbReference type="STRING" id="1905730.W5S_1546"/>
<name>A0A0H3I4M1_PECPM</name>
<dbReference type="AlphaFoldDB" id="A0A0H3I4M1"/>
<dbReference type="HOGENOM" id="CLU_1584919_0_0_6"/>
<proteinExistence type="predicted"/>
<feature type="signal peptide" evidence="1">
    <location>
        <begin position="1"/>
        <end position="26"/>
    </location>
</feature>
<reference evidence="2 3" key="1">
    <citation type="journal article" date="2012" name="J. Bacteriol.">
        <title>Genome sequence of Pectobacterium sp. strain SCC3193.</title>
        <authorList>
            <person name="Koskinen J.P."/>
            <person name="Laine P."/>
            <person name="Niemi O."/>
            <person name="Nykyri J."/>
            <person name="Harjunpaa H."/>
            <person name="Auvinen P."/>
            <person name="Paulin L."/>
            <person name="Pirhonen M."/>
            <person name="Palva T."/>
            <person name="Holm L."/>
        </authorList>
    </citation>
    <scope>NUCLEOTIDE SEQUENCE [LARGE SCALE GENOMIC DNA]</scope>
    <source>
        <strain evidence="2 3">SCC3193</strain>
    </source>
</reference>
<dbReference type="PATRIC" id="fig|1166016.3.peg.1566"/>
<evidence type="ECO:0000313" key="3">
    <source>
        <dbReference type="Proteomes" id="UP000008044"/>
    </source>
</evidence>
<feature type="chain" id="PRO_5002611666" evidence="1">
    <location>
        <begin position="27"/>
        <end position="168"/>
    </location>
</feature>
<dbReference type="EMBL" id="CP003415">
    <property type="protein sequence ID" value="AFI89638.1"/>
    <property type="molecule type" value="Genomic_DNA"/>
</dbReference>
<organism evidence="2 3">
    <name type="scientific">Pectobacterium parmentieri</name>
    <dbReference type="NCBI Taxonomy" id="1905730"/>
    <lineage>
        <taxon>Bacteria</taxon>
        <taxon>Pseudomonadati</taxon>
        <taxon>Pseudomonadota</taxon>
        <taxon>Gammaproteobacteria</taxon>
        <taxon>Enterobacterales</taxon>
        <taxon>Pectobacteriaceae</taxon>
        <taxon>Pectobacterium</taxon>
    </lineage>
</organism>
<sequence length="168" mass="18007">MKCIMNKHAQGLLLLAISGLPFSAMAEDSATVNINATVIGECNLTVDKKAVDFNNIRNSGAHITAQAQTVTVQTDCGGGVKGKLTMTASEATGANISLTRKSESYELTDKFLVSMKIAGEDMTFINNIVERNVIRGHDTTVLTFTPVEQQDPKLGSYSGTLQLKVEPQ</sequence>
<accession>A0A0H3I4M1</accession>
<keyword evidence="1" id="KW-0732">Signal</keyword>
<evidence type="ECO:0000313" key="2">
    <source>
        <dbReference type="EMBL" id="AFI89638.1"/>
    </source>
</evidence>
<dbReference type="KEGG" id="pec:W5S_1546"/>
<protein>
    <submittedName>
        <fullName evidence="2">Exported protein</fullName>
    </submittedName>
</protein>